<protein>
    <submittedName>
        <fullName evidence="1">Uncharacterized protein</fullName>
    </submittedName>
</protein>
<sequence length="280" mass="32309">MSAQQQLPIHLVSLIVGLANDAFNEKHAVVCQIDSDTGKQWVESNPLLIRRLTNTVREVANVLRQHRRFFKLALRELSHLDPEDTDEMIDEIGAIAAADPTLDEVIQRAAYGFFALTEDADFSCEIFEKTFYPLAFKLANQLSGLSLKMRRQYLTQVIGTIRRENPELDLAVHDFITYYTEDPVLVQLVKTNLPDWAITELELDEEDYEPIAANDSDDSLNVFKWANRNKKNRERWLSVVNGQQWASRNAPIRSLFFELWESNRECRFQKIMEMTLATGV</sequence>
<accession>A0A6C0I305</accession>
<dbReference type="AlphaFoldDB" id="A0A6C0I305"/>
<dbReference type="EMBL" id="MN740088">
    <property type="protein sequence ID" value="QHT87391.1"/>
    <property type="molecule type" value="Genomic_DNA"/>
</dbReference>
<name>A0A6C0I305_9ZZZZ</name>
<reference evidence="1" key="1">
    <citation type="journal article" date="2020" name="Nature">
        <title>Giant virus diversity and host interactions through global metagenomics.</title>
        <authorList>
            <person name="Schulz F."/>
            <person name="Roux S."/>
            <person name="Paez-Espino D."/>
            <person name="Jungbluth S."/>
            <person name="Walsh D.A."/>
            <person name="Denef V.J."/>
            <person name="McMahon K.D."/>
            <person name="Konstantinidis K.T."/>
            <person name="Eloe-Fadrosh E.A."/>
            <person name="Kyrpides N.C."/>
            <person name="Woyke T."/>
        </authorList>
    </citation>
    <scope>NUCLEOTIDE SEQUENCE</scope>
    <source>
        <strain evidence="1">GVMAG-M-3300023184-190</strain>
    </source>
</reference>
<evidence type="ECO:0000313" key="1">
    <source>
        <dbReference type="EMBL" id="QHT87391.1"/>
    </source>
</evidence>
<organism evidence="1">
    <name type="scientific">viral metagenome</name>
    <dbReference type="NCBI Taxonomy" id="1070528"/>
    <lineage>
        <taxon>unclassified sequences</taxon>
        <taxon>metagenomes</taxon>
        <taxon>organismal metagenomes</taxon>
    </lineage>
</organism>
<proteinExistence type="predicted"/>